<feature type="domain" description="DUF6879" evidence="1">
    <location>
        <begin position="8"/>
        <end position="174"/>
    </location>
</feature>
<evidence type="ECO:0000313" key="2">
    <source>
        <dbReference type="EMBL" id="MFD0287664.1"/>
    </source>
</evidence>
<dbReference type="Pfam" id="PF21806">
    <property type="entry name" value="DUF6879"/>
    <property type="match status" value="1"/>
</dbReference>
<name>A0ABW2VUN1_9ACTN</name>
<gene>
    <name evidence="2" type="ORF">ACFQZP_39785</name>
</gene>
<comment type="caution">
    <text evidence="2">The sequence shown here is derived from an EMBL/GenBank/DDBJ whole genome shotgun (WGS) entry which is preliminary data.</text>
</comment>
<protein>
    <submittedName>
        <fullName evidence="2">DUF6879 family protein</fullName>
    </submittedName>
</protein>
<evidence type="ECO:0000259" key="1">
    <source>
        <dbReference type="Pfam" id="PF21806"/>
    </source>
</evidence>
<reference evidence="3" key="1">
    <citation type="journal article" date="2019" name="Int. J. Syst. Evol. Microbiol.">
        <title>The Global Catalogue of Microorganisms (GCM) 10K type strain sequencing project: providing services to taxonomists for standard genome sequencing and annotation.</title>
        <authorList>
            <consortium name="The Broad Institute Genomics Platform"/>
            <consortium name="The Broad Institute Genome Sequencing Center for Infectious Disease"/>
            <person name="Wu L."/>
            <person name="Ma J."/>
        </authorList>
    </citation>
    <scope>NUCLEOTIDE SEQUENCE [LARGE SCALE GENOMIC DNA]</scope>
    <source>
        <strain evidence="3">CGMCC 4.7198</strain>
    </source>
</reference>
<keyword evidence="3" id="KW-1185">Reference proteome</keyword>
<dbReference type="Proteomes" id="UP001596957">
    <property type="component" value="Unassembled WGS sequence"/>
</dbReference>
<dbReference type="RefSeq" id="WP_381301618.1">
    <property type="nucleotide sequence ID" value="NZ_JBHTEC010000004.1"/>
</dbReference>
<evidence type="ECO:0000313" key="3">
    <source>
        <dbReference type="Proteomes" id="UP001596957"/>
    </source>
</evidence>
<sequence>MPSSVPPTFIDLISGCSRSAVHLEMRDAYAVDYEQGPFADWRAGFRHDPADRASWWRPWLDLIQDTVARGVVVRRARIVSEPVSDYTKFLYDGTFTNVAAGEQVQWLPRRLASDIALPGNDFWLFDEQWVYWNHFTGEGASAGGEVSDDPAAAKLCAEAFEAVWSRATPHDEYKIR</sequence>
<proteinExistence type="predicted"/>
<organism evidence="2 3">
    <name type="scientific">Streptomyces lutosisoli</name>
    <dbReference type="NCBI Taxonomy" id="2665721"/>
    <lineage>
        <taxon>Bacteria</taxon>
        <taxon>Bacillati</taxon>
        <taxon>Actinomycetota</taxon>
        <taxon>Actinomycetes</taxon>
        <taxon>Kitasatosporales</taxon>
        <taxon>Streptomycetaceae</taxon>
        <taxon>Streptomyces</taxon>
    </lineage>
</organism>
<dbReference type="EMBL" id="JBHTEC010000004">
    <property type="protein sequence ID" value="MFD0287664.1"/>
    <property type="molecule type" value="Genomic_DNA"/>
</dbReference>
<dbReference type="InterPro" id="IPR049244">
    <property type="entry name" value="DUF6879"/>
</dbReference>
<accession>A0ABW2VUN1</accession>